<dbReference type="GO" id="GO:0038023">
    <property type="term" value="F:signaling receptor activity"/>
    <property type="evidence" value="ECO:0007669"/>
    <property type="project" value="TreeGrafter"/>
</dbReference>
<dbReference type="AlphaFoldDB" id="A0A1S3HDM2"/>
<comment type="similarity">
    <text evidence="2">Belongs to the ADIPOR family.</text>
</comment>
<evidence type="ECO:0000256" key="2">
    <source>
        <dbReference type="ARBA" id="ARBA00007018"/>
    </source>
</evidence>
<feature type="transmembrane region" description="Helical" evidence="7">
    <location>
        <begin position="326"/>
        <end position="349"/>
    </location>
</feature>
<dbReference type="GeneID" id="106154353"/>
<evidence type="ECO:0000256" key="5">
    <source>
        <dbReference type="ARBA" id="ARBA00023136"/>
    </source>
</evidence>
<sequence>MLREISATVASINVKGDAVVRVVEVVKSIQGITSMFSLSGRLYRVDQVPGQFRELFILSGYRHPKSSAKQCILSAFDVTNETLNIWTHFLPAVYFAWWFVELAQEHDFVNDPYTWPLLVFTFSSMGYLLASAIAHTFNTMSNKARHIFFFLDYAALSNYSLGAAIAFRAYCFPEVLRNMTFYSDWYVRAAIFNSVGCTVLSCQSRFMAPGKLRKVCRLGAFVIPFSFDVVPLVYRMVFAGDEMLVDRAYMYHTRQLFFAFLAGLLYASHMPERLLPGKFDYVGHSHQLFHIAGVLGNCSQMTAILYDMLDRKDILVREDRLLPWSYTVVTMGVVTMVNLITIFVFSTYLTKDRLKLMSDDKPCNKCH</sequence>
<dbReference type="PANTHER" id="PTHR20855:SF141">
    <property type="entry name" value="MEMBRANE PROGESTIN RECEPTOR GAMMA-B-LIKE"/>
    <property type="match status" value="1"/>
</dbReference>
<name>A0A1S3HDM2_LINAN</name>
<protein>
    <submittedName>
        <fullName evidence="9">Membrane progestin receptor gamma isoform X1</fullName>
    </submittedName>
</protein>
<gene>
    <name evidence="9" type="primary">LOC106154353</name>
</gene>
<keyword evidence="5 7" id="KW-0472">Membrane</keyword>
<dbReference type="RefSeq" id="XP_013384133.1">
    <property type="nucleotide sequence ID" value="XM_013528679.1"/>
</dbReference>
<dbReference type="GO" id="GO:0016020">
    <property type="term" value="C:membrane"/>
    <property type="evidence" value="ECO:0007669"/>
    <property type="project" value="UniProtKB-SubCell"/>
</dbReference>
<keyword evidence="9" id="KW-0675">Receptor</keyword>
<evidence type="ECO:0000256" key="1">
    <source>
        <dbReference type="ARBA" id="ARBA00004141"/>
    </source>
</evidence>
<evidence type="ECO:0000256" key="7">
    <source>
        <dbReference type="SAM" id="Phobius"/>
    </source>
</evidence>
<keyword evidence="6" id="KW-0862">Zinc</keyword>
<dbReference type="OrthoDB" id="529367at2759"/>
<feature type="binding site" evidence="6">
    <location>
        <position position="135"/>
    </location>
    <ligand>
        <name>Zn(2+)</name>
        <dbReference type="ChEBI" id="CHEBI:29105"/>
    </ligand>
</feature>
<feature type="transmembrane region" description="Helical" evidence="7">
    <location>
        <begin position="215"/>
        <end position="237"/>
    </location>
</feature>
<reference evidence="9" key="1">
    <citation type="submission" date="2025-08" db="UniProtKB">
        <authorList>
            <consortium name="RefSeq"/>
        </authorList>
    </citation>
    <scope>IDENTIFICATION</scope>
    <source>
        <tissue evidence="9">Gonads</tissue>
    </source>
</reference>
<evidence type="ECO:0000256" key="4">
    <source>
        <dbReference type="ARBA" id="ARBA00022989"/>
    </source>
</evidence>
<keyword evidence="8" id="KW-1185">Reference proteome</keyword>
<dbReference type="Pfam" id="PF03006">
    <property type="entry name" value="HlyIII"/>
    <property type="match status" value="1"/>
</dbReference>
<organism evidence="8 9">
    <name type="scientific">Lingula anatina</name>
    <name type="common">Brachiopod</name>
    <name type="synonym">Lingula unguis</name>
    <dbReference type="NCBI Taxonomy" id="7574"/>
    <lineage>
        <taxon>Eukaryota</taxon>
        <taxon>Metazoa</taxon>
        <taxon>Spiralia</taxon>
        <taxon>Lophotrochozoa</taxon>
        <taxon>Brachiopoda</taxon>
        <taxon>Linguliformea</taxon>
        <taxon>Lingulata</taxon>
        <taxon>Lingulida</taxon>
        <taxon>Linguloidea</taxon>
        <taxon>Lingulidae</taxon>
        <taxon>Lingula</taxon>
    </lineage>
</organism>
<dbReference type="STRING" id="7574.A0A1S3HDM2"/>
<evidence type="ECO:0000313" key="9">
    <source>
        <dbReference type="RefSeq" id="XP_013384133.1"/>
    </source>
</evidence>
<evidence type="ECO:0000256" key="3">
    <source>
        <dbReference type="ARBA" id="ARBA00022692"/>
    </source>
</evidence>
<dbReference type="InParanoid" id="A0A1S3HDM2"/>
<dbReference type="PANTHER" id="PTHR20855">
    <property type="entry name" value="ADIPOR/PROGESTIN RECEPTOR-RELATED"/>
    <property type="match status" value="1"/>
</dbReference>
<feature type="transmembrane region" description="Helical" evidence="7">
    <location>
        <begin position="185"/>
        <end position="203"/>
    </location>
</feature>
<evidence type="ECO:0000313" key="8">
    <source>
        <dbReference type="Proteomes" id="UP000085678"/>
    </source>
</evidence>
<feature type="transmembrane region" description="Helical" evidence="7">
    <location>
        <begin position="288"/>
        <end position="306"/>
    </location>
</feature>
<proteinExistence type="inferred from homology"/>
<keyword evidence="3 7" id="KW-0812">Transmembrane</keyword>
<feature type="transmembrane region" description="Helical" evidence="7">
    <location>
        <begin position="147"/>
        <end position="170"/>
    </location>
</feature>
<keyword evidence="6" id="KW-0479">Metal-binding</keyword>
<comment type="subcellular location">
    <subcellularLocation>
        <location evidence="1">Membrane</location>
        <topology evidence="1">Multi-pass membrane protein</topology>
    </subcellularLocation>
</comment>
<feature type="transmembrane region" description="Helical" evidence="7">
    <location>
        <begin position="112"/>
        <end position="135"/>
    </location>
</feature>
<dbReference type="KEGG" id="lak:106154353"/>
<feature type="binding site" evidence="6">
    <location>
        <position position="286"/>
    </location>
    <ligand>
        <name>Zn(2+)</name>
        <dbReference type="ChEBI" id="CHEBI:29105"/>
    </ligand>
</feature>
<feature type="transmembrane region" description="Helical" evidence="7">
    <location>
        <begin position="83"/>
        <end position="100"/>
    </location>
</feature>
<dbReference type="Proteomes" id="UP000085678">
    <property type="component" value="Unplaced"/>
</dbReference>
<feature type="transmembrane region" description="Helical" evidence="7">
    <location>
        <begin position="249"/>
        <end position="267"/>
    </location>
</feature>
<evidence type="ECO:0000256" key="6">
    <source>
        <dbReference type="PIRSR" id="PIRSR604254-1"/>
    </source>
</evidence>
<feature type="binding site" evidence="6">
    <location>
        <position position="290"/>
    </location>
    <ligand>
        <name>Zn(2+)</name>
        <dbReference type="ChEBI" id="CHEBI:29105"/>
    </ligand>
</feature>
<accession>A0A1S3HDM2</accession>
<keyword evidence="4 7" id="KW-1133">Transmembrane helix</keyword>
<dbReference type="InterPro" id="IPR004254">
    <property type="entry name" value="AdipoR/HlyIII-related"/>
</dbReference>
<dbReference type="GO" id="GO:0046872">
    <property type="term" value="F:metal ion binding"/>
    <property type="evidence" value="ECO:0007669"/>
    <property type="project" value="UniProtKB-KW"/>
</dbReference>